<dbReference type="AlphaFoldDB" id="G7YXW9"/>
<evidence type="ECO:0000313" key="2">
    <source>
        <dbReference type="Proteomes" id="UP000008909"/>
    </source>
</evidence>
<gene>
    <name evidence="1" type="ORF">CLF_113212</name>
</gene>
<protein>
    <recommendedName>
        <fullName evidence="3">Reverse transcriptase domain-containing protein</fullName>
    </recommendedName>
</protein>
<sequence>MLTVARLTVARETLSREQQAGFRPASDENLLDLEYADDIVLIFEEEEKAQVFLDELTKVIPSFVCALHKANNFLYSSRPGLCVVTNTLFQGNFTLDSTTTATPAHPYALWTGARQQKYIEHTRAHTVGKPEDHQRTASMVHHHNDRLTYYVISCTPTAVATRRQRKHRLGLTKIFQVRKHILRQNKTLPSVTYSRGMAGIFSSGRICPERIAVTQVPDYTCIADAFGLICGLIDKHRQDQMSTSYIILYLEPVLPGAATANRPQTVQEKIGCGVAIEGLRAGQQAYQCES</sequence>
<organism evidence="1 2">
    <name type="scientific">Clonorchis sinensis</name>
    <name type="common">Chinese liver fluke</name>
    <dbReference type="NCBI Taxonomy" id="79923"/>
    <lineage>
        <taxon>Eukaryota</taxon>
        <taxon>Metazoa</taxon>
        <taxon>Spiralia</taxon>
        <taxon>Lophotrochozoa</taxon>
        <taxon>Platyhelminthes</taxon>
        <taxon>Trematoda</taxon>
        <taxon>Digenea</taxon>
        <taxon>Opisthorchiida</taxon>
        <taxon>Opisthorchiata</taxon>
        <taxon>Opisthorchiidae</taxon>
        <taxon>Clonorchis</taxon>
    </lineage>
</organism>
<keyword evidence="2" id="KW-1185">Reference proteome</keyword>
<evidence type="ECO:0000313" key="1">
    <source>
        <dbReference type="EMBL" id="GAA57799.1"/>
    </source>
</evidence>
<reference evidence="1" key="1">
    <citation type="journal article" date="2011" name="Genome Biol.">
        <title>The draft genome of the carcinogenic human liver fluke Clonorchis sinensis.</title>
        <authorList>
            <person name="Wang X."/>
            <person name="Chen W."/>
            <person name="Huang Y."/>
            <person name="Sun J."/>
            <person name="Men J."/>
            <person name="Liu H."/>
            <person name="Luo F."/>
            <person name="Guo L."/>
            <person name="Lv X."/>
            <person name="Deng C."/>
            <person name="Zhou C."/>
            <person name="Fan Y."/>
            <person name="Li X."/>
            <person name="Huang L."/>
            <person name="Hu Y."/>
            <person name="Liang C."/>
            <person name="Hu X."/>
            <person name="Xu J."/>
            <person name="Yu X."/>
        </authorList>
    </citation>
    <scope>NUCLEOTIDE SEQUENCE [LARGE SCALE GENOMIC DNA]</scope>
    <source>
        <strain evidence="1">Henan</strain>
    </source>
</reference>
<dbReference type="Proteomes" id="UP000008909">
    <property type="component" value="Unassembled WGS sequence"/>
</dbReference>
<proteinExistence type="predicted"/>
<evidence type="ECO:0008006" key="3">
    <source>
        <dbReference type="Google" id="ProtNLM"/>
    </source>
</evidence>
<reference key="2">
    <citation type="submission" date="2011-10" db="EMBL/GenBank/DDBJ databases">
        <title>The genome and transcriptome sequence of Clonorchis sinensis provide insights into the carcinogenic liver fluke.</title>
        <authorList>
            <person name="Wang X."/>
            <person name="Huang Y."/>
            <person name="Chen W."/>
            <person name="Liu H."/>
            <person name="Guo L."/>
            <person name="Chen Y."/>
            <person name="Luo F."/>
            <person name="Zhou W."/>
            <person name="Sun J."/>
            <person name="Mao Q."/>
            <person name="Liang P."/>
            <person name="Zhou C."/>
            <person name="Tian Y."/>
            <person name="Men J."/>
            <person name="Lv X."/>
            <person name="Huang L."/>
            <person name="Zhou J."/>
            <person name="Hu Y."/>
            <person name="Li R."/>
            <person name="Zhang F."/>
            <person name="Lei H."/>
            <person name="Li X."/>
            <person name="Hu X."/>
            <person name="Liang C."/>
            <person name="Xu J."/>
            <person name="Wu Z."/>
            <person name="Yu X."/>
        </authorList>
    </citation>
    <scope>NUCLEOTIDE SEQUENCE</scope>
    <source>
        <strain>Henan</strain>
    </source>
</reference>
<name>G7YXW9_CLOSI</name>
<dbReference type="EMBL" id="DF145058">
    <property type="protein sequence ID" value="GAA57799.1"/>
    <property type="molecule type" value="Genomic_DNA"/>
</dbReference>
<accession>G7YXW9</accession>